<dbReference type="KEGG" id="scy:SCATT_00360"/>
<dbReference type="KEGG" id="sct:SCAT_0034"/>
<dbReference type="Gene3D" id="1.10.1470.10">
    <property type="entry name" value="YjbJ"/>
    <property type="match status" value="1"/>
</dbReference>
<dbReference type="AlphaFoldDB" id="F8K1T8"/>
<dbReference type="EMBL" id="CP003219">
    <property type="protein sequence ID" value="AEW92407.1"/>
    <property type="molecule type" value="Genomic_DNA"/>
</dbReference>
<dbReference type="eggNOG" id="COG3237">
    <property type="taxonomic scope" value="Bacteria"/>
</dbReference>
<evidence type="ECO:0000313" key="4">
    <source>
        <dbReference type="EMBL" id="AEW92407.1"/>
    </source>
</evidence>
<name>F8K1T8_STREN</name>
<comment type="similarity">
    <text evidence="1">Belongs to the UPF0337 (CsbD) family.</text>
</comment>
<evidence type="ECO:0000256" key="1">
    <source>
        <dbReference type="ARBA" id="ARBA00009129"/>
    </source>
</evidence>
<dbReference type="RefSeq" id="WP_014140811.1">
    <property type="nucleotide sequence ID" value="NC_016111.1"/>
</dbReference>
<evidence type="ECO:0000259" key="3">
    <source>
        <dbReference type="Pfam" id="PF05532"/>
    </source>
</evidence>
<evidence type="ECO:0000313" key="5">
    <source>
        <dbReference type="Proteomes" id="UP000007842"/>
    </source>
</evidence>
<gene>
    <name evidence="4" type="ordered locus">SCATT_00360</name>
</gene>
<dbReference type="InterPro" id="IPR008462">
    <property type="entry name" value="CsbD"/>
</dbReference>
<feature type="region of interest" description="Disordered" evidence="2">
    <location>
        <begin position="1"/>
        <end position="60"/>
    </location>
</feature>
<protein>
    <recommendedName>
        <fullName evidence="3">CsbD-like domain-containing protein</fullName>
    </recommendedName>
</protein>
<dbReference type="SUPFAM" id="SSF69047">
    <property type="entry name" value="Hypothetical protein YjbJ"/>
    <property type="match status" value="1"/>
</dbReference>
<accession>G8WVW2</accession>
<keyword evidence="5" id="KW-1185">Reference proteome</keyword>
<feature type="compositionally biased region" description="Basic and acidic residues" evidence="2">
    <location>
        <begin position="1"/>
        <end position="27"/>
    </location>
</feature>
<dbReference type="InterPro" id="IPR036629">
    <property type="entry name" value="YjbJ_sf"/>
</dbReference>
<reference evidence="5" key="1">
    <citation type="submission" date="2011-12" db="EMBL/GenBank/DDBJ databases">
        <title>Complete genome sequence of Streptomyces cattleya strain DSM 46488.</title>
        <authorList>
            <person name="Ou H.-Y."/>
            <person name="Li P."/>
            <person name="Zhao C."/>
            <person name="O'Hagan D."/>
            <person name="Deng Z."/>
        </authorList>
    </citation>
    <scope>NUCLEOTIDE SEQUENCE [LARGE SCALE GENOMIC DNA]</scope>
    <source>
        <strain evidence="5">ATCC 35852 / DSM 46488 / JCM 4925 / NBRC 14057 / NRRL 8057</strain>
    </source>
</reference>
<feature type="compositionally biased region" description="Basic and acidic residues" evidence="2">
    <location>
        <begin position="35"/>
        <end position="60"/>
    </location>
</feature>
<sequence>MSREKKAEGKKNELKGKLKEATGRATDDESMAARGRADRTKGNLRQSAEKAKDAIKPDRT</sequence>
<dbReference type="STRING" id="1003195.SCATT_00360"/>
<evidence type="ECO:0000256" key="2">
    <source>
        <dbReference type="SAM" id="MobiDB-lite"/>
    </source>
</evidence>
<proteinExistence type="inferred from homology"/>
<dbReference type="PATRIC" id="fig|1003195.11.peg.1690"/>
<dbReference type="HOGENOM" id="CLU_135567_1_1_11"/>
<dbReference type="Pfam" id="PF05532">
    <property type="entry name" value="CsbD"/>
    <property type="match status" value="1"/>
</dbReference>
<dbReference type="OrthoDB" id="2143260at2"/>
<dbReference type="Proteomes" id="UP000007842">
    <property type="component" value="Chromosome"/>
</dbReference>
<organism evidence="4 5">
    <name type="scientific">Streptantibioticus cattleyicolor (strain ATCC 35852 / DSM 46488 / JCM 4925 / NBRC 14057 / NRRL 8057)</name>
    <name type="common">Streptomyces cattleya</name>
    <dbReference type="NCBI Taxonomy" id="1003195"/>
    <lineage>
        <taxon>Bacteria</taxon>
        <taxon>Bacillati</taxon>
        <taxon>Actinomycetota</taxon>
        <taxon>Actinomycetes</taxon>
        <taxon>Kitasatosporales</taxon>
        <taxon>Streptomycetaceae</taxon>
        <taxon>Streptantibioticus</taxon>
    </lineage>
</organism>
<feature type="domain" description="CsbD-like" evidence="3">
    <location>
        <begin position="6"/>
        <end position="56"/>
    </location>
</feature>
<accession>F8K1T8</accession>